<dbReference type="GO" id="GO:0046983">
    <property type="term" value="F:protein dimerization activity"/>
    <property type="evidence" value="ECO:0007669"/>
    <property type="project" value="InterPro"/>
</dbReference>
<evidence type="ECO:0000256" key="1">
    <source>
        <dbReference type="ARBA" id="ARBA00000085"/>
    </source>
</evidence>
<dbReference type="Proteomes" id="UP000276232">
    <property type="component" value="Unassembled WGS sequence"/>
</dbReference>
<accession>A0A3N1HKE5</accession>
<evidence type="ECO:0000256" key="2">
    <source>
        <dbReference type="ARBA" id="ARBA00012438"/>
    </source>
</evidence>
<keyword evidence="3" id="KW-0597">Phosphoprotein</keyword>
<dbReference type="InterPro" id="IPR011712">
    <property type="entry name" value="Sig_transdc_His_kin_sub3_dim/P"/>
</dbReference>
<evidence type="ECO:0000256" key="9">
    <source>
        <dbReference type="SAM" id="MobiDB-lite"/>
    </source>
</evidence>
<sequence>MPLSLPRTRPPRTGPRHGPVVVGRPPAGGRSYAAGVTAAPAPDAGPTSPGPAAPAGPAVRRWRGPRRELAPVVLAAVALVVPVVLRDADAAGAVVVALAVLALAGRHVAPVVAPVSALVLATTATGLLPGRQPAVVVLVLLAVGAAALHRADGRRGLAGLGLVAVLGAAVLAAVAVVGAGVPGDGPGRGEGPVPVWAVLLMLGPMEAAALLAGSVLRGRRDHLAGLEERARRLEVERDTDVRLAVAAERARVVREVHDVVAHSVTLMVRLTEGLAARAAADPARPADPAALRAVADTGREALGEMRGLLGVLARDDDAPDGTADGALVPQPGLADVDALVEQVRGAGLAVAVTREGELGAVGAGTGLAVHRVVREALTNTLRHAGPGARASVLLRGTGPGASGPGRLVVEVVDDGGLRAPGRAPAADGRGRGLVGMAERAASRGGVLEAGPRADGGWAVHLDLPLDVPAGGDPR</sequence>
<dbReference type="GO" id="GO:0016020">
    <property type="term" value="C:membrane"/>
    <property type="evidence" value="ECO:0007669"/>
    <property type="project" value="InterPro"/>
</dbReference>
<dbReference type="InterPro" id="IPR003594">
    <property type="entry name" value="HATPase_dom"/>
</dbReference>
<dbReference type="Gene3D" id="3.30.565.10">
    <property type="entry name" value="Histidine kinase-like ATPase, C-terminal domain"/>
    <property type="match status" value="1"/>
</dbReference>
<feature type="transmembrane region" description="Helical" evidence="10">
    <location>
        <begin position="160"/>
        <end position="181"/>
    </location>
</feature>
<evidence type="ECO:0000256" key="3">
    <source>
        <dbReference type="ARBA" id="ARBA00022553"/>
    </source>
</evidence>
<proteinExistence type="predicted"/>
<keyword evidence="10" id="KW-0472">Membrane</keyword>
<dbReference type="GO" id="GO:0000155">
    <property type="term" value="F:phosphorelay sensor kinase activity"/>
    <property type="evidence" value="ECO:0007669"/>
    <property type="project" value="InterPro"/>
</dbReference>
<dbReference type="EC" id="2.7.13.3" evidence="2"/>
<evidence type="ECO:0000256" key="8">
    <source>
        <dbReference type="ARBA" id="ARBA00023012"/>
    </source>
</evidence>
<keyword evidence="6 13" id="KW-0418">Kinase</keyword>
<dbReference type="InParanoid" id="A0A3N1HKE5"/>
<comment type="caution">
    <text evidence="13">The sequence shown here is derived from an EMBL/GenBank/DDBJ whole genome shotgun (WGS) entry which is preliminary data.</text>
</comment>
<dbReference type="PANTHER" id="PTHR24421:SF10">
    <property type="entry name" value="NITRATE_NITRITE SENSOR PROTEIN NARQ"/>
    <property type="match status" value="1"/>
</dbReference>
<evidence type="ECO:0000256" key="5">
    <source>
        <dbReference type="ARBA" id="ARBA00022741"/>
    </source>
</evidence>
<dbReference type="AlphaFoldDB" id="A0A3N1HKE5"/>
<comment type="catalytic activity">
    <reaction evidence="1">
        <text>ATP + protein L-histidine = ADP + protein N-phospho-L-histidine.</text>
        <dbReference type="EC" id="2.7.13.3"/>
    </reaction>
</comment>
<dbReference type="CDD" id="cd16917">
    <property type="entry name" value="HATPase_UhpB-NarQ-NarX-like"/>
    <property type="match status" value="1"/>
</dbReference>
<evidence type="ECO:0000313" key="13">
    <source>
        <dbReference type="EMBL" id="ROP42921.1"/>
    </source>
</evidence>
<evidence type="ECO:0000259" key="12">
    <source>
        <dbReference type="Pfam" id="PF07730"/>
    </source>
</evidence>
<dbReference type="Gene3D" id="1.20.5.1930">
    <property type="match status" value="1"/>
</dbReference>
<feature type="transmembrane region" description="Helical" evidence="10">
    <location>
        <begin position="69"/>
        <end position="85"/>
    </location>
</feature>
<dbReference type="InterPro" id="IPR036890">
    <property type="entry name" value="HATPase_C_sf"/>
</dbReference>
<feature type="domain" description="Signal transduction histidine kinase subgroup 3 dimerisation and phosphoacceptor" evidence="12">
    <location>
        <begin position="248"/>
        <end position="314"/>
    </location>
</feature>
<feature type="transmembrane region" description="Helical" evidence="10">
    <location>
        <begin position="90"/>
        <end position="109"/>
    </location>
</feature>
<keyword evidence="8" id="KW-0902">Two-component regulatory system</keyword>
<protein>
    <recommendedName>
        <fullName evidence="2">histidine kinase</fullName>
        <ecNumber evidence="2">2.7.13.3</ecNumber>
    </recommendedName>
</protein>
<feature type="transmembrane region" description="Helical" evidence="10">
    <location>
        <begin position="129"/>
        <end position="148"/>
    </location>
</feature>
<keyword evidence="4" id="KW-0808">Transferase</keyword>
<feature type="domain" description="Histidine kinase/HSP90-like ATPase" evidence="11">
    <location>
        <begin position="367"/>
        <end position="466"/>
    </location>
</feature>
<gene>
    <name evidence="13" type="ORF">EDC03_2210</name>
</gene>
<evidence type="ECO:0000259" key="11">
    <source>
        <dbReference type="Pfam" id="PF02518"/>
    </source>
</evidence>
<dbReference type="EMBL" id="RJKN01000005">
    <property type="protein sequence ID" value="ROP42921.1"/>
    <property type="molecule type" value="Genomic_DNA"/>
</dbReference>
<keyword evidence="7" id="KW-0067">ATP-binding</keyword>
<feature type="transmembrane region" description="Helical" evidence="10">
    <location>
        <begin position="193"/>
        <end position="216"/>
    </location>
</feature>
<dbReference type="SUPFAM" id="SSF55874">
    <property type="entry name" value="ATPase domain of HSP90 chaperone/DNA topoisomerase II/histidine kinase"/>
    <property type="match status" value="1"/>
</dbReference>
<organism evidence="13 14">
    <name type="scientific">Pseudokineococcus lusitanus</name>
    <dbReference type="NCBI Taxonomy" id="763993"/>
    <lineage>
        <taxon>Bacteria</taxon>
        <taxon>Bacillati</taxon>
        <taxon>Actinomycetota</taxon>
        <taxon>Actinomycetes</taxon>
        <taxon>Kineosporiales</taxon>
        <taxon>Kineosporiaceae</taxon>
        <taxon>Pseudokineococcus</taxon>
    </lineage>
</organism>
<dbReference type="Pfam" id="PF02518">
    <property type="entry name" value="HATPase_c"/>
    <property type="match status" value="1"/>
</dbReference>
<feature type="region of interest" description="Disordered" evidence="9">
    <location>
        <begin position="1"/>
        <end position="59"/>
    </location>
</feature>
<keyword evidence="14" id="KW-1185">Reference proteome</keyword>
<evidence type="ECO:0000256" key="4">
    <source>
        <dbReference type="ARBA" id="ARBA00022679"/>
    </source>
</evidence>
<dbReference type="InterPro" id="IPR050482">
    <property type="entry name" value="Sensor_HK_TwoCompSys"/>
</dbReference>
<keyword evidence="10" id="KW-1133">Transmembrane helix</keyword>
<keyword evidence="10" id="KW-0812">Transmembrane</keyword>
<name>A0A3N1HKE5_9ACTN</name>
<evidence type="ECO:0000256" key="6">
    <source>
        <dbReference type="ARBA" id="ARBA00022777"/>
    </source>
</evidence>
<dbReference type="GO" id="GO:0005524">
    <property type="term" value="F:ATP binding"/>
    <property type="evidence" value="ECO:0007669"/>
    <property type="project" value="UniProtKB-KW"/>
</dbReference>
<evidence type="ECO:0000256" key="7">
    <source>
        <dbReference type="ARBA" id="ARBA00022840"/>
    </source>
</evidence>
<dbReference type="PANTHER" id="PTHR24421">
    <property type="entry name" value="NITRATE/NITRITE SENSOR PROTEIN NARX-RELATED"/>
    <property type="match status" value="1"/>
</dbReference>
<evidence type="ECO:0000256" key="10">
    <source>
        <dbReference type="SAM" id="Phobius"/>
    </source>
</evidence>
<keyword evidence="5" id="KW-0547">Nucleotide-binding</keyword>
<dbReference type="Pfam" id="PF07730">
    <property type="entry name" value="HisKA_3"/>
    <property type="match status" value="1"/>
</dbReference>
<evidence type="ECO:0000313" key="14">
    <source>
        <dbReference type="Proteomes" id="UP000276232"/>
    </source>
</evidence>
<reference evidence="13 14" key="1">
    <citation type="journal article" date="2015" name="Stand. Genomic Sci.">
        <title>Genomic Encyclopedia of Bacterial and Archaeal Type Strains, Phase III: the genomes of soil and plant-associated and newly described type strains.</title>
        <authorList>
            <person name="Whitman W.B."/>
            <person name="Woyke T."/>
            <person name="Klenk H.P."/>
            <person name="Zhou Y."/>
            <person name="Lilburn T.G."/>
            <person name="Beck B.J."/>
            <person name="De Vos P."/>
            <person name="Vandamme P."/>
            <person name="Eisen J.A."/>
            <person name="Garrity G."/>
            <person name="Hugenholtz P."/>
            <person name="Kyrpides N.C."/>
        </authorList>
    </citation>
    <scope>NUCLEOTIDE SEQUENCE [LARGE SCALE GENOMIC DNA]</scope>
    <source>
        <strain evidence="13 14">CECT 7306</strain>
    </source>
</reference>
<feature type="compositionally biased region" description="Low complexity" evidence="9">
    <location>
        <begin position="16"/>
        <end position="47"/>
    </location>
</feature>